<dbReference type="Pfam" id="PF01400">
    <property type="entry name" value="Astacin"/>
    <property type="match status" value="1"/>
</dbReference>
<dbReference type="PRINTS" id="PR00480">
    <property type="entry name" value="ASTACIN"/>
</dbReference>
<dbReference type="PANTHER" id="PTHR10127:SF831">
    <property type="entry name" value="ZINC METALLOPROTEINASE NAS-37"/>
    <property type="match status" value="1"/>
</dbReference>
<feature type="binding site" evidence="2">
    <location>
        <position position="242"/>
    </location>
    <ligand>
        <name>Zn(2+)</name>
        <dbReference type="ChEBI" id="CHEBI:29105"/>
        <note>catalytic</note>
    </ligand>
</feature>
<dbReference type="InterPro" id="IPR034035">
    <property type="entry name" value="Astacin-like_dom"/>
</dbReference>
<keyword evidence="1" id="KW-1015">Disulfide bond</keyword>
<dbReference type="GO" id="GO:0006508">
    <property type="term" value="P:proteolysis"/>
    <property type="evidence" value="ECO:0007669"/>
    <property type="project" value="UniProtKB-KW"/>
</dbReference>
<comment type="caution">
    <text evidence="5">The sequence shown here is derived from an EMBL/GenBank/DDBJ whole genome shotgun (WGS) entry which is preliminary data.</text>
</comment>
<feature type="non-terminal residue" evidence="5">
    <location>
        <position position="510"/>
    </location>
</feature>
<protein>
    <recommendedName>
        <fullName evidence="3">Metalloendopeptidase</fullName>
        <ecNumber evidence="3">3.4.24.-</ecNumber>
    </recommendedName>
</protein>
<proteinExistence type="predicted"/>
<dbReference type="PANTHER" id="PTHR10127">
    <property type="entry name" value="DISCOIDIN, CUB, EGF, LAMININ , AND ZINC METALLOPROTEASE DOMAIN CONTAINING"/>
    <property type="match status" value="1"/>
</dbReference>
<keyword evidence="2 3" id="KW-0479">Metal-binding</keyword>
<dbReference type="EMBL" id="BTRK01000003">
    <property type="protein sequence ID" value="GMR40419.1"/>
    <property type="molecule type" value="Genomic_DNA"/>
</dbReference>
<feature type="binding site" evidence="2">
    <location>
        <position position="252"/>
    </location>
    <ligand>
        <name>Zn(2+)</name>
        <dbReference type="ChEBI" id="CHEBI:29105"/>
        <note>catalytic</note>
    </ligand>
</feature>
<evidence type="ECO:0000256" key="2">
    <source>
        <dbReference type="PROSITE-ProRule" id="PRU01211"/>
    </source>
</evidence>
<gene>
    <name evidence="5" type="ORF">PMAYCL1PPCAC_10614</name>
</gene>
<keyword evidence="2 3" id="KW-0378">Hydrolase</keyword>
<comment type="cofactor">
    <cofactor evidence="2 3">
        <name>Zn(2+)</name>
        <dbReference type="ChEBI" id="CHEBI:29105"/>
    </cofactor>
    <text evidence="2 3">Binds 1 zinc ion per subunit.</text>
</comment>
<dbReference type="AlphaFoldDB" id="A0AAN4ZID7"/>
<organism evidence="5 6">
    <name type="scientific">Pristionchus mayeri</name>
    <dbReference type="NCBI Taxonomy" id="1317129"/>
    <lineage>
        <taxon>Eukaryota</taxon>
        <taxon>Metazoa</taxon>
        <taxon>Ecdysozoa</taxon>
        <taxon>Nematoda</taxon>
        <taxon>Chromadorea</taxon>
        <taxon>Rhabditida</taxon>
        <taxon>Rhabditina</taxon>
        <taxon>Diplogasteromorpha</taxon>
        <taxon>Diplogasteroidea</taxon>
        <taxon>Neodiplogasteridae</taxon>
        <taxon>Pristionchus</taxon>
    </lineage>
</organism>
<dbReference type="SMART" id="SM00235">
    <property type="entry name" value="ZnMc"/>
    <property type="match status" value="1"/>
</dbReference>
<evidence type="ECO:0000256" key="3">
    <source>
        <dbReference type="RuleBase" id="RU361183"/>
    </source>
</evidence>
<name>A0AAN4ZID7_9BILA</name>
<dbReference type="InterPro" id="IPR024079">
    <property type="entry name" value="MetalloPept_cat_dom_sf"/>
</dbReference>
<keyword evidence="2 3" id="KW-0645">Protease</keyword>
<dbReference type="InterPro" id="IPR001506">
    <property type="entry name" value="Peptidase_M12A"/>
</dbReference>
<feature type="binding site" evidence="2">
    <location>
        <position position="246"/>
    </location>
    <ligand>
        <name>Zn(2+)</name>
        <dbReference type="ChEBI" id="CHEBI:29105"/>
        <note>catalytic</note>
    </ligand>
</feature>
<comment type="caution">
    <text evidence="2">Lacks conserved residue(s) required for the propagation of feature annotation.</text>
</comment>
<feature type="domain" description="Peptidase M12A" evidence="4">
    <location>
        <begin position="146"/>
        <end position="346"/>
    </location>
</feature>
<dbReference type="EC" id="3.4.24.-" evidence="3"/>
<dbReference type="PROSITE" id="PS51864">
    <property type="entry name" value="ASTACIN"/>
    <property type="match status" value="1"/>
</dbReference>
<keyword evidence="2 3" id="KW-0482">Metalloprotease</keyword>
<evidence type="ECO:0000256" key="1">
    <source>
        <dbReference type="ARBA" id="ARBA00023157"/>
    </source>
</evidence>
<dbReference type="SUPFAM" id="SSF55486">
    <property type="entry name" value="Metalloproteases ('zincins'), catalytic domain"/>
    <property type="match status" value="1"/>
</dbReference>
<keyword evidence="6" id="KW-1185">Reference proteome</keyword>
<dbReference type="GO" id="GO:0008270">
    <property type="term" value="F:zinc ion binding"/>
    <property type="evidence" value="ECO:0007669"/>
    <property type="project" value="UniProtKB-UniRule"/>
</dbReference>
<dbReference type="Proteomes" id="UP001328107">
    <property type="component" value="Unassembled WGS sequence"/>
</dbReference>
<dbReference type="Gene3D" id="3.40.390.10">
    <property type="entry name" value="Collagenase (Catalytic Domain)"/>
    <property type="match status" value="1"/>
</dbReference>
<feature type="active site" evidence="2">
    <location>
        <position position="243"/>
    </location>
</feature>
<dbReference type="GO" id="GO:0004222">
    <property type="term" value="F:metalloendopeptidase activity"/>
    <property type="evidence" value="ECO:0007669"/>
    <property type="project" value="UniProtKB-UniRule"/>
</dbReference>
<sequence>MITTLLLLAAATAAHSASQRLPFLPAVFKHGSSFLNESSAAEALGRFHSIIGGKVDLNRHKNLLKAITTVKAVKHRLLQRPSAGQADLIDQLASRLNNIVVDRPSVADINKPIAQYLYGGDVMLSEGDLEKMGAEANLPSVPDGFRTKRGAPVVTSRRWPLTQPIAFIFNSDIDEKTRQVIRTATQKIQANTCLSFQENGNVGTQLQFHRGGGCWSYIGNTGAVKQLISIDNGCGIVAIVSHEISHALGVDHTQNRKDRDSYVSVNYGAVNADIQHNFAKLSDAQNNNFGVPYDYGSVMHYGANDFSNNGQPVLVTSQAEYLNTMGQRKYEAFNDYKMINKLYNCSSNCNNAGLVCQNGGYPSPRQCNVCVCCDFFTGTTCQTPRGTVNIADSAPFTTTYHQDYNQPLYASGNEYNWDMFGKDAVKIIRAPAGRRIRVTLNRVYGGFGQLPCYLGCPFYGIEIIDNASADLTTVGKNFCCASDENKSFVSQTNVVGYKAFASPGMPFDAT</sequence>
<evidence type="ECO:0000313" key="6">
    <source>
        <dbReference type="Proteomes" id="UP001328107"/>
    </source>
</evidence>
<keyword evidence="3" id="KW-0732">Signal</keyword>
<feature type="chain" id="PRO_5042665872" description="Metalloendopeptidase" evidence="3">
    <location>
        <begin position="17"/>
        <end position="510"/>
    </location>
</feature>
<accession>A0AAN4ZID7</accession>
<dbReference type="InterPro" id="IPR006026">
    <property type="entry name" value="Peptidase_Metallo"/>
</dbReference>
<reference evidence="6" key="1">
    <citation type="submission" date="2022-10" db="EMBL/GenBank/DDBJ databases">
        <title>Genome assembly of Pristionchus species.</title>
        <authorList>
            <person name="Yoshida K."/>
            <person name="Sommer R.J."/>
        </authorList>
    </citation>
    <scope>NUCLEOTIDE SEQUENCE [LARGE SCALE GENOMIC DNA]</scope>
    <source>
        <strain evidence="6">RS5460</strain>
    </source>
</reference>
<evidence type="ECO:0000259" key="4">
    <source>
        <dbReference type="PROSITE" id="PS51864"/>
    </source>
</evidence>
<dbReference type="CDD" id="cd04280">
    <property type="entry name" value="ZnMc_astacin_like"/>
    <property type="match status" value="1"/>
</dbReference>
<evidence type="ECO:0000313" key="5">
    <source>
        <dbReference type="EMBL" id="GMR40419.1"/>
    </source>
</evidence>
<keyword evidence="2 3" id="KW-0862">Zinc</keyword>
<feature type="signal peptide" evidence="3">
    <location>
        <begin position="1"/>
        <end position="16"/>
    </location>
</feature>